<dbReference type="EMBL" id="JAFFHA010000007">
    <property type="protein sequence ID" value="KAK4653553.1"/>
    <property type="molecule type" value="Genomic_DNA"/>
</dbReference>
<protein>
    <recommendedName>
        <fullName evidence="1">Heterokaryon incompatibility domain-containing protein</fullName>
    </recommendedName>
</protein>
<dbReference type="PANTHER" id="PTHR24148:SF64">
    <property type="entry name" value="HETEROKARYON INCOMPATIBILITY DOMAIN-CONTAINING PROTEIN"/>
    <property type="match status" value="1"/>
</dbReference>
<dbReference type="GeneID" id="87911114"/>
<dbReference type="Pfam" id="PF06985">
    <property type="entry name" value="HET"/>
    <property type="match status" value="1"/>
</dbReference>
<organism evidence="2 3">
    <name type="scientific">Podospora pseudocomata</name>
    <dbReference type="NCBI Taxonomy" id="2093779"/>
    <lineage>
        <taxon>Eukaryota</taxon>
        <taxon>Fungi</taxon>
        <taxon>Dikarya</taxon>
        <taxon>Ascomycota</taxon>
        <taxon>Pezizomycotina</taxon>
        <taxon>Sordariomycetes</taxon>
        <taxon>Sordariomycetidae</taxon>
        <taxon>Sordariales</taxon>
        <taxon>Podosporaceae</taxon>
        <taxon>Podospora</taxon>
    </lineage>
</organism>
<evidence type="ECO:0000259" key="1">
    <source>
        <dbReference type="Pfam" id="PF06985"/>
    </source>
</evidence>
<comment type="caution">
    <text evidence="2">The sequence shown here is derived from an EMBL/GenBank/DDBJ whole genome shotgun (WGS) entry which is preliminary data.</text>
</comment>
<evidence type="ECO:0000313" key="2">
    <source>
        <dbReference type="EMBL" id="KAK4653553.1"/>
    </source>
</evidence>
<reference evidence="2 3" key="1">
    <citation type="journal article" date="2023" name="bioRxiv">
        <title>High-quality genome assemblies of four members of thePodospora anserinaspecies complex.</title>
        <authorList>
            <person name="Ament-Velasquez S.L."/>
            <person name="Vogan A.A."/>
            <person name="Wallerman O."/>
            <person name="Hartmann F."/>
            <person name="Gautier V."/>
            <person name="Silar P."/>
            <person name="Giraud T."/>
            <person name="Johannesson H."/>
        </authorList>
    </citation>
    <scope>NUCLEOTIDE SEQUENCE [LARGE SCALE GENOMIC DNA]</scope>
    <source>
        <strain evidence="2 3">CBS 415.72m</strain>
    </source>
</reference>
<evidence type="ECO:0000313" key="3">
    <source>
        <dbReference type="Proteomes" id="UP001323405"/>
    </source>
</evidence>
<keyword evidence="3" id="KW-1185">Reference proteome</keyword>
<proteinExistence type="predicted"/>
<dbReference type="InterPro" id="IPR052895">
    <property type="entry name" value="HetReg/Transcr_Mod"/>
</dbReference>
<accession>A0ABR0GCV7</accession>
<feature type="domain" description="Heterokaryon incompatibility" evidence="1">
    <location>
        <begin position="17"/>
        <end position="146"/>
    </location>
</feature>
<dbReference type="PANTHER" id="PTHR24148">
    <property type="entry name" value="ANKYRIN REPEAT DOMAIN-CONTAINING PROTEIN 39 HOMOLOG-RELATED"/>
    <property type="match status" value="1"/>
</dbReference>
<name>A0ABR0GCV7_9PEZI</name>
<dbReference type="RefSeq" id="XP_062742528.1">
    <property type="nucleotide sequence ID" value="XM_062891207.1"/>
</dbReference>
<dbReference type="Proteomes" id="UP001323405">
    <property type="component" value="Unassembled WGS sequence"/>
</dbReference>
<dbReference type="InterPro" id="IPR010730">
    <property type="entry name" value="HET"/>
</dbReference>
<gene>
    <name evidence="2" type="ORF">QC762_507958</name>
</gene>
<sequence>MACSMEEIPLASAPSFTALSYAWDSEHGTDPTICDGGLIYVTKNCVAALKNFCKDKSSNKRMWIAIIGDIYKKVTRVRVWLGEQDESNALVCEYFEKVAGFGGHWKDEQSPEDVALDLARKLPRLTRSMVGLFSRSWFTRAWPVQEVALPDPDLVRVICGNRCLSLYSLRMGWDVLKKLKVLPASASVDQAVSLQFYLADAIALKRGVAIHEPGHPRTGRTMRQKRAYQSLLMGLSQFSFTAGMNAMRFKSCQEAKTSCFLSMVFSSSLRLTTGFPSRRGPSLMLKSSKLLRWLASDLMETWMPSIRLAQQSNSYMRLFNNVLSHASHNLYNLVSSSLCSITRRLLMATNNLRAGRDKSYTTETEGLITLPSWTPD</sequence>